<feature type="compositionally biased region" description="Gly residues" evidence="2">
    <location>
        <begin position="98"/>
        <end position="125"/>
    </location>
</feature>
<dbReference type="Pfam" id="PF24160">
    <property type="entry name" value="UVB_sens_C"/>
    <property type="match status" value="1"/>
</dbReference>
<evidence type="ECO:0000256" key="2">
    <source>
        <dbReference type="SAM" id="MobiDB-lite"/>
    </source>
</evidence>
<feature type="compositionally biased region" description="Polar residues" evidence="2">
    <location>
        <begin position="71"/>
        <end position="90"/>
    </location>
</feature>
<evidence type="ECO:0000313" key="5">
    <source>
        <dbReference type="EMBL" id="GAQ78426.1"/>
    </source>
</evidence>
<feature type="compositionally biased region" description="Basic and acidic residues" evidence="2">
    <location>
        <begin position="325"/>
        <end position="336"/>
    </location>
</feature>
<dbReference type="PANTHER" id="PTHR12770:SF22">
    <property type="entry name" value="PROTEIN ROOT UVB SENSITIVE 1, CHLOROPLASTIC"/>
    <property type="match status" value="1"/>
</dbReference>
<evidence type="ECO:0000313" key="6">
    <source>
        <dbReference type="Proteomes" id="UP000054558"/>
    </source>
</evidence>
<dbReference type="Proteomes" id="UP000054558">
    <property type="component" value="Unassembled WGS sequence"/>
</dbReference>
<feature type="region of interest" description="Disordered" evidence="2">
    <location>
        <begin position="56"/>
        <end position="129"/>
    </location>
</feature>
<feature type="domain" description="Root UVB sensitive protein C-terminal" evidence="4">
    <location>
        <begin position="636"/>
        <end position="717"/>
    </location>
</feature>
<comment type="similarity">
    <text evidence="1">Belongs to the RUS1 family.</text>
</comment>
<feature type="region of interest" description="Disordered" evidence="2">
    <location>
        <begin position="290"/>
        <end position="336"/>
    </location>
</feature>
<feature type="domain" description="Protein root UVB sensitive/RUS" evidence="3">
    <location>
        <begin position="344"/>
        <end position="578"/>
    </location>
</feature>
<dbReference type="AlphaFoldDB" id="A0A1Y1HP90"/>
<dbReference type="Pfam" id="PF04884">
    <property type="entry name" value="UVB_sens_prot"/>
    <property type="match status" value="1"/>
</dbReference>
<dbReference type="InterPro" id="IPR055412">
    <property type="entry name" value="UVB_sens_C"/>
</dbReference>
<dbReference type="InterPro" id="IPR006968">
    <property type="entry name" value="RUS_fam"/>
</dbReference>
<keyword evidence="6" id="KW-1185">Reference proteome</keyword>
<accession>A0A1Y1HP90</accession>
<evidence type="ECO:0008006" key="7">
    <source>
        <dbReference type="Google" id="ProtNLM"/>
    </source>
</evidence>
<dbReference type="InterPro" id="IPR054549">
    <property type="entry name" value="UVB_sens_RUS_dom"/>
</dbReference>
<name>A0A1Y1HP90_KLENI</name>
<evidence type="ECO:0000259" key="4">
    <source>
        <dbReference type="Pfam" id="PF24160"/>
    </source>
</evidence>
<dbReference type="PANTHER" id="PTHR12770">
    <property type="entry name" value="RUS1 FAMILY PROTEIN C16ORF58"/>
    <property type="match status" value="1"/>
</dbReference>
<sequence>MAVLSVHLQQATFPRCDLQGAERKTYSALESLPAKLGFGTPSCIAGRLRIHHLSKHERLKGPEIGKRSLLGPQQRSNGLQSQRGNSTSAVGLSADSGDGQGGNTGNGQGGGGGRGGQPPSGGGPSDDGRRRFDLEECLLYSGAVVAVTLGLWTSHHRECRAVLRFLRWASGILRREPKSAGTSKDDGAEEGDVAKVALEQLEGVVQSALQLLSSLDIREQIFGSTDSEASTSEEAPFPLSAFAALSLPFPFAALSLPFLSIFHQSPVGEEEDPPKVTKVWEVQGDSWTRLVPGGSDEDEWVLDGHFSGRPAEKPSDDTASASTSGKEEVLSRGRQLKEGVREAADRFVGRLKSTLLPEGYPHSVTEDYAEYSGWRLGQIVSSQVNGVLCTQALLYAVGLGKGAIPTAAAVNWVLKDGIGYLSKIAFSKYGRHFDVHPKGWRLLCDAVEDLSCGLELLTPAFPNQFLYLGAAASAFRSGAGMGQAATRNSFYASFSKQGNLAELVAKAEAQGMFAKSLGIPLGILVAGRVGHTGPVLALTYAAVTLAHLFCNLRSYQAVQLRTLNPDRATLVLAEFVRSGRVPSIKAVNAEDPLFPVESMLNLRAPLKKLTETLGQAAPPEELSAPAKDLALGLAGRIELGAELRAVCSKAQELESLRRLYKKEKYMLAQQGDKLKVVLEKGARQEDMLRALTQAVFLETSGQQVTKSNPLETSYRNMTRSFDQLQKEIRKAGYIGELVVRPGAARLVA</sequence>
<reference evidence="5 6" key="1">
    <citation type="journal article" date="2014" name="Nat. Commun.">
        <title>Klebsormidium flaccidum genome reveals primary factors for plant terrestrial adaptation.</title>
        <authorList>
            <person name="Hori K."/>
            <person name="Maruyama F."/>
            <person name="Fujisawa T."/>
            <person name="Togashi T."/>
            <person name="Yamamoto N."/>
            <person name="Seo M."/>
            <person name="Sato S."/>
            <person name="Yamada T."/>
            <person name="Mori H."/>
            <person name="Tajima N."/>
            <person name="Moriyama T."/>
            <person name="Ikeuchi M."/>
            <person name="Watanabe M."/>
            <person name="Wada H."/>
            <person name="Kobayashi K."/>
            <person name="Saito M."/>
            <person name="Masuda T."/>
            <person name="Sasaki-Sekimoto Y."/>
            <person name="Mashiguchi K."/>
            <person name="Awai K."/>
            <person name="Shimojima M."/>
            <person name="Masuda S."/>
            <person name="Iwai M."/>
            <person name="Nobusawa T."/>
            <person name="Narise T."/>
            <person name="Kondo S."/>
            <person name="Saito H."/>
            <person name="Sato R."/>
            <person name="Murakawa M."/>
            <person name="Ihara Y."/>
            <person name="Oshima-Yamada Y."/>
            <person name="Ohtaka K."/>
            <person name="Satoh M."/>
            <person name="Sonobe K."/>
            <person name="Ishii M."/>
            <person name="Ohtani R."/>
            <person name="Kanamori-Sato M."/>
            <person name="Honoki R."/>
            <person name="Miyazaki D."/>
            <person name="Mochizuki H."/>
            <person name="Umetsu J."/>
            <person name="Higashi K."/>
            <person name="Shibata D."/>
            <person name="Kamiya Y."/>
            <person name="Sato N."/>
            <person name="Nakamura Y."/>
            <person name="Tabata S."/>
            <person name="Ida S."/>
            <person name="Kurokawa K."/>
            <person name="Ohta H."/>
        </authorList>
    </citation>
    <scope>NUCLEOTIDE SEQUENCE [LARGE SCALE GENOMIC DNA]</scope>
    <source>
        <strain evidence="5 6">NIES-2285</strain>
    </source>
</reference>
<proteinExistence type="inferred from homology"/>
<protein>
    <recommendedName>
        <fullName evidence="7">Root UVB sensitive family</fullName>
    </recommendedName>
</protein>
<dbReference type="OMA" id="AVEDCKP"/>
<evidence type="ECO:0000256" key="1">
    <source>
        <dbReference type="ARBA" id="ARBA00007558"/>
    </source>
</evidence>
<evidence type="ECO:0000259" key="3">
    <source>
        <dbReference type="Pfam" id="PF04884"/>
    </source>
</evidence>
<dbReference type="OrthoDB" id="364779at2759"/>
<organism evidence="5 6">
    <name type="scientific">Klebsormidium nitens</name>
    <name type="common">Green alga</name>
    <name type="synonym">Ulothrix nitens</name>
    <dbReference type="NCBI Taxonomy" id="105231"/>
    <lineage>
        <taxon>Eukaryota</taxon>
        <taxon>Viridiplantae</taxon>
        <taxon>Streptophyta</taxon>
        <taxon>Klebsormidiophyceae</taxon>
        <taxon>Klebsormidiales</taxon>
        <taxon>Klebsormidiaceae</taxon>
        <taxon>Klebsormidium</taxon>
    </lineage>
</organism>
<gene>
    <name evidence="5" type="ORF">KFL_000130080</name>
</gene>
<dbReference type="EMBL" id="DF236962">
    <property type="protein sequence ID" value="GAQ78426.1"/>
    <property type="molecule type" value="Genomic_DNA"/>
</dbReference>